<dbReference type="Proteomes" id="UP000297839">
    <property type="component" value="Unassembled WGS sequence"/>
</dbReference>
<dbReference type="InterPro" id="IPR011006">
    <property type="entry name" value="CheY-like_superfamily"/>
</dbReference>
<gene>
    <name evidence="4" type="ORF">EZ216_03945</name>
</gene>
<dbReference type="InterPro" id="IPR001789">
    <property type="entry name" value="Sig_transdc_resp-reg_receiver"/>
</dbReference>
<proteinExistence type="predicted"/>
<evidence type="ECO:0000256" key="2">
    <source>
        <dbReference type="PROSITE-ProRule" id="PRU00169"/>
    </source>
</evidence>
<dbReference type="RefSeq" id="WP_135248256.1">
    <property type="nucleotide sequence ID" value="NZ_SMLK01000001.1"/>
</dbReference>
<dbReference type="AlphaFoldDB" id="A0A4Z0CD14"/>
<dbReference type="Gene3D" id="3.40.50.2300">
    <property type="match status" value="1"/>
</dbReference>
<keyword evidence="1 2" id="KW-0597">Phosphoprotein</keyword>
<name>A0A4Z0CD14_9BURK</name>
<dbReference type="PROSITE" id="PS50110">
    <property type="entry name" value="RESPONSE_REGULATORY"/>
    <property type="match status" value="1"/>
</dbReference>
<dbReference type="EMBL" id="SMLK01000001">
    <property type="protein sequence ID" value="TFZ08320.1"/>
    <property type="molecule type" value="Genomic_DNA"/>
</dbReference>
<evidence type="ECO:0000259" key="3">
    <source>
        <dbReference type="PROSITE" id="PS50110"/>
    </source>
</evidence>
<dbReference type="SUPFAM" id="SSF52172">
    <property type="entry name" value="CheY-like"/>
    <property type="match status" value="1"/>
</dbReference>
<organism evidence="4 5">
    <name type="scientific">Ramlibacter humi</name>
    <dbReference type="NCBI Taxonomy" id="2530451"/>
    <lineage>
        <taxon>Bacteria</taxon>
        <taxon>Pseudomonadati</taxon>
        <taxon>Pseudomonadota</taxon>
        <taxon>Betaproteobacteria</taxon>
        <taxon>Burkholderiales</taxon>
        <taxon>Comamonadaceae</taxon>
        <taxon>Ramlibacter</taxon>
    </lineage>
</organism>
<dbReference type="PANTHER" id="PTHR44591:SF25">
    <property type="entry name" value="CHEMOTAXIS TWO-COMPONENT RESPONSE REGULATOR"/>
    <property type="match status" value="1"/>
</dbReference>
<dbReference type="Pfam" id="PF00072">
    <property type="entry name" value="Response_reg"/>
    <property type="match status" value="1"/>
</dbReference>
<reference evidence="4 5" key="1">
    <citation type="submission" date="2019-03" db="EMBL/GenBank/DDBJ databases">
        <title>Ramlibacter sp. 18x22-1, whole genome shotgun sequence.</title>
        <authorList>
            <person name="Zhang X."/>
            <person name="Feng G."/>
            <person name="Zhu H."/>
        </authorList>
    </citation>
    <scope>NUCLEOTIDE SEQUENCE [LARGE SCALE GENOMIC DNA]</scope>
    <source>
        <strain evidence="4 5">18x22-1</strain>
    </source>
</reference>
<evidence type="ECO:0000313" key="5">
    <source>
        <dbReference type="Proteomes" id="UP000297839"/>
    </source>
</evidence>
<dbReference type="InterPro" id="IPR050595">
    <property type="entry name" value="Bact_response_regulator"/>
</dbReference>
<accession>A0A4Z0CD14</accession>
<dbReference type="OrthoDB" id="9801101at2"/>
<dbReference type="GO" id="GO:0000160">
    <property type="term" value="P:phosphorelay signal transduction system"/>
    <property type="evidence" value="ECO:0007669"/>
    <property type="project" value="InterPro"/>
</dbReference>
<evidence type="ECO:0000313" key="4">
    <source>
        <dbReference type="EMBL" id="TFZ08320.1"/>
    </source>
</evidence>
<protein>
    <submittedName>
        <fullName evidence="4">Response regulator</fullName>
    </submittedName>
</protein>
<keyword evidence="5" id="KW-1185">Reference proteome</keyword>
<comment type="caution">
    <text evidence="4">The sequence shown here is derived from an EMBL/GenBank/DDBJ whole genome shotgun (WGS) entry which is preliminary data.</text>
</comment>
<sequence length="130" mass="14091">MTRVLAVDDSASMRQMLAYTLRTGGYEVIEAADGAEALERLEGAGVDLVITDQNMPRLDGLALTRALRAQERWRKVPVLILTTESGDAIKSEGRAAGATGWLQKPFEPQRLLDTLARVVPQPTHGAGHGR</sequence>
<dbReference type="SMART" id="SM00448">
    <property type="entry name" value="REC"/>
    <property type="match status" value="1"/>
</dbReference>
<feature type="modified residue" description="4-aspartylphosphate" evidence="2">
    <location>
        <position position="52"/>
    </location>
</feature>
<dbReference type="PANTHER" id="PTHR44591">
    <property type="entry name" value="STRESS RESPONSE REGULATOR PROTEIN 1"/>
    <property type="match status" value="1"/>
</dbReference>
<feature type="domain" description="Response regulatory" evidence="3">
    <location>
        <begin position="3"/>
        <end position="119"/>
    </location>
</feature>
<evidence type="ECO:0000256" key="1">
    <source>
        <dbReference type="ARBA" id="ARBA00022553"/>
    </source>
</evidence>
<dbReference type="CDD" id="cd17562">
    <property type="entry name" value="REC_CheY4-like"/>
    <property type="match status" value="1"/>
</dbReference>